<dbReference type="EMBL" id="LLYZ01000020">
    <property type="protein sequence ID" value="KQK24600.1"/>
    <property type="molecule type" value="Genomic_DNA"/>
</dbReference>
<keyword evidence="1 2" id="KW-0732">Signal</keyword>
<evidence type="ECO:0000256" key="2">
    <source>
        <dbReference type="SAM" id="SignalP"/>
    </source>
</evidence>
<protein>
    <recommendedName>
        <fullName evidence="3">Secretion system C-terminal sorting domain-containing protein</fullName>
    </recommendedName>
</protein>
<proteinExistence type="predicted"/>
<feature type="chain" id="PRO_5006203589" description="Secretion system C-terminal sorting domain-containing protein" evidence="2">
    <location>
        <begin position="24"/>
        <end position="516"/>
    </location>
</feature>
<evidence type="ECO:0000256" key="1">
    <source>
        <dbReference type="ARBA" id="ARBA00022729"/>
    </source>
</evidence>
<keyword evidence="5" id="KW-1185">Reference proteome</keyword>
<organism evidence="4 5">
    <name type="scientific">Chryseobacterium aquaticum</name>
    <dbReference type="NCBI Taxonomy" id="452084"/>
    <lineage>
        <taxon>Bacteria</taxon>
        <taxon>Pseudomonadati</taxon>
        <taxon>Bacteroidota</taxon>
        <taxon>Flavobacteriia</taxon>
        <taxon>Flavobacteriales</taxon>
        <taxon>Weeksellaceae</taxon>
        <taxon>Chryseobacterium group</taxon>
        <taxon>Chryseobacterium</taxon>
    </lineage>
</organism>
<accession>A0A0Q3HP69</accession>
<evidence type="ECO:0000313" key="4">
    <source>
        <dbReference type="EMBL" id="KQK24600.1"/>
    </source>
</evidence>
<feature type="domain" description="Secretion system C-terminal sorting" evidence="3">
    <location>
        <begin position="449"/>
        <end position="515"/>
    </location>
</feature>
<evidence type="ECO:0000313" key="5">
    <source>
        <dbReference type="Proteomes" id="UP000051682"/>
    </source>
</evidence>
<dbReference type="InterPro" id="IPR026444">
    <property type="entry name" value="Secre_tail"/>
</dbReference>
<dbReference type="RefSeq" id="WP_056016999.1">
    <property type="nucleotide sequence ID" value="NZ_LLYZ01000020.1"/>
</dbReference>
<comment type="caution">
    <text evidence="4">The sequence shown here is derived from an EMBL/GenBank/DDBJ whole genome shotgun (WGS) entry which is preliminary data.</text>
</comment>
<evidence type="ECO:0000259" key="3">
    <source>
        <dbReference type="Pfam" id="PF18962"/>
    </source>
</evidence>
<dbReference type="AlphaFoldDB" id="A0A0Q3HP69"/>
<name>A0A0Q3HP69_9FLAO</name>
<dbReference type="NCBIfam" id="TIGR04183">
    <property type="entry name" value="Por_Secre_tail"/>
    <property type="match status" value="1"/>
</dbReference>
<dbReference type="STRING" id="452084.AR438_15550"/>
<dbReference type="Proteomes" id="UP000051682">
    <property type="component" value="Unassembled WGS sequence"/>
</dbReference>
<feature type="signal peptide" evidence="2">
    <location>
        <begin position="1"/>
        <end position="23"/>
    </location>
</feature>
<sequence length="516" mass="54966">MKNLSLFLMLLAFTFGFSQPTTNAPTPTQLPANVVSVFSDAYTNVATNYNPNWGQSGTVNPTFVPVSGSGNNVMTYASFNYQGTELTTQNIAAMEFLHVDVWTSTAGAVLKVSPINNGTGAGEFLVNVPLVNAGWSSVNLPKSAFTGMTWDSVFQLKFDGQAGTTPSTIYLDNIYFWKTAVTPATDATLSDLKVNGTTVAGFSPATATYNVNFPQGSAVPQITVATTTNASATRVITQASSLPGTATVLVTAQNGTTTKTYTVNYTVSGPSVAAPTPPARLATDVISLFSNAYTNIGVTEWSTSWDDSSISDLQVAGNDIKKITFGNFLGVQLANYTNASQMTHFHMDYFIDAGTNLTGKVINPKWSNHAAQSGETSAFLYNGLPTVTGSWVSIDVPISSFDTAPQIRNSLYQFLISSNLGTLYVDNIYFHKNTVLGTQDVNATKSVRIYPNPVTAGEMITADASVKNIEIFTVTGQKVKSSDSQTISSQGLSKGLYLIKTINAKGETQSSKIIVK</sequence>
<dbReference type="Pfam" id="PF18962">
    <property type="entry name" value="Por_Secre_tail"/>
    <property type="match status" value="1"/>
</dbReference>
<reference evidence="4 5" key="1">
    <citation type="submission" date="2015-10" db="EMBL/GenBank/DDBJ databases">
        <title>Chryseobacterium aquaticum genome.</title>
        <authorList>
            <person name="Newman J.D."/>
            <person name="Ferguson M.B."/>
            <person name="Miller J.R."/>
        </authorList>
    </citation>
    <scope>NUCLEOTIDE SEQUENCE [LARGE SCALE GENOMIC DNA]</scope>
    <source>
        <strain evidence="4 5">KCTC 12483</strain>
    </source>
</reference>
<gene>
    <name evidence="4" type="ORF">AR438_15550</name>
</gene>
<dbReference type="OrthoDB" id="5381604at2"/>